<sequence length="67" mass="7918">MKSLQPKKKQFDVSDFESLNDCLNQMQEQGYRPVRRMEKPIFKEGEKGLEVARQSIIFEGKLIKSER</sequence>
<reference evidence="1" key="1">
    <citation type="journal article" date="2014" name="Int. J. Syst. Evol. Microbiol.">
        <title>Complete genome sequence of Corynebacterium casei LMG S-19264T (=DSM 44701T), isolated from a smear-ripened cheese.</title>
        <authorList>
            <consortium name="US DOE Joint Genome Institute (JGI-PGF)"/>
            <person name="Walter F."/>
            <person name="Albersmeier A."/>
            <person name="Kalinowski J."/>
            <person name="Ruckert C."/>
        </authorList>
    </citation>
    <scope>NUCLEOTIDE SEQUENCE</scope>
    <source>
        <strain evidence="1">CGMCC 1.15371</strain>
    </source>
</reference>
<proteinExistence type="predicted"/>
<name>A0A8J2YC52_9BACL</name>
<keyword evidence="2" id="KW-1185">Reference proteome</keyword>
<dbReference type="AlphaFoldDB" id="A0A8J2YC52"/>
<dbReference type="Proteomes" id="UP000628775">
    <property type="component" value="Unassembled WGS sequence"/>
</dbReference>
<dbReference type="RefSeq" id="WP_188690964.1">
    <property type="nucleotide sequence ID" value="NZ_BMIR01000004.1"/>
</dbReference>
<evidence type="ECO:0000313" key="2">
    <source>
        <dbReference type="Proteomes" id="UP000628775"/>
    </source>
</evidence>
<accession>A0A8J2YC52</accession>
<dbReference type="EMBL" id="BMIR01000004">
    <property type="protein sequence ID" value="GGE35704.1"/>
    <property type="molecule type" value="Genomic_DNA"/>
</dbReference>
<evidence type="ECO:0000313" key="1">
    <source>
        <dbReference type="EMBL" id="GGE35704.1"/>
    </source>
</evidence>
<gene>
    <name evidence="1" type="ORF">GCM10011391_13080</name>
</gene>
<reference evidence="1" key="2">
    <citation type="submission" date="2020-09" db="EMBL/GenBank/DDBJ databases">
        <authorList>
            <person name="Sun Q."/>
            <person name="Zhou Y."/>
        </authorList>
    </citation>
    <scope>NUCLEOTIDE SEQUENCE</scope>
    <source>
        <strain evidence="1">CGMCC 1.15371</strain>
    </source>
</reference>
<comment type="caution">
    <text evidence="1">The sequence shown here is derived from an EMBL/GenBank/DDBJ whole genome shotgun (WGS) entry which is preliminary data.</text>
</comment>
<dbReference type="InterPro" id="IPR025930">
    <property type="entry name" value="NETI"/>
</dbReference>
<organism evidence="1 2">
    <name type="scientific">Pullulanibacillus camelliae</name>
    <dbReference type="NCBI Taxonomy" id="1707096"/>
    <lineage>
        <taxon>Bacteria</taxon>
        <taxon>Bacillati</taxon>
        <taxon>Bacillota</taxon>
        <taxon>Bacilli</taxon>
        <taxon>Bacillales</taxon>
        <taxon>Sporolactobacillaceae</taxon>
        <taxon>Pullulanibacillus</taxon>
    </lineage>
</organism>
<protein>
    <submittedName>
        <fullName evidence="1">NETI motif-containing protein</fullName>
    </submittedName>
</protein>
<dbReference type="Pfam" id="PF14044">
    <property type="entry name" value="NETI"/>
    <property type="match status" value="1"/>
</dbReference>